<dbReference type="AlphaFoldDB" id="A0AAJ0B2C8"/>
<dbReference type="InterPro" id="IPR038765">
    <property type="entry name" value="Papain-like_cys_pep_sf"/>
</dbReference>
<evidence type="ECO:0000256" key="2">
    <source>
        <dbReference type="ARBA" id="ARBA00022670"/>
    </source>
</evidence>
<keyword evidence="2" id="KW-0645">Protease</keyword>
<evidence type="ECO:0000313" key="7">
    <source>
        <dbReference type="EMBL" id="KAK1749554.1"/>
    </source>
</evidence>
<evidence type="ECO:0000256" key="5">
    <source>
        <dbReference type="SAM" id="MobiDB-lite"/>
    </source>
</evidence>
<dbReference type="SUPFAM" id="SSF54001">
    <property type="entry name" value="Cysteine proteinases"/>
    <property type="match status" value="1"/>
</dbReference>
<evidence type="ECO:0000256" key="3">
    <source>
        <dbReference type="ARBA" id="ARBA00022801"/>
    </source>
</evidence>
<evidence type="ECO:0000313" key="8">
    <source>
        <dbReference type="Proteomes" id="UP001239445"/>
    </source>
</evidence>
<proteinExistence type="inferred from homology"/>
<dbReference type="Pfam" id="PF02902">
    <property type="entry name" value="Peptidase_C48"/>
    <property type="match status" value="1"/>
</dbReference>
<gene>
    <name evidence="7" type="ORF">QBC47DRAFT_441649</name>
</gene>
<dbReference type="GO" id="GO:0006508">
    <property type="term" value="P:proteolysis"/>
    <property type="evidence" value="ECO:0007669"/>
    <property type="project" value="UniProtKB-KW"/>
</dbReference>
<evidence type="ECO:0000256" key="4">
    <source>
        <dbReference type="SAM" id="Coils"/>
    </source>
</evidence>
<comment type="similarity">
    <text evidence="1">Belongs to the peptidase C48 family.</text>
</comment>
<evidence type="ECO:0000256" key="1">
    <source>
        <dbReference type="ARBA" id="ARBA00005234"/>
    </source>
</evidence>
<dbReference type="InterPro" id="IPR003653">
    <property type="entry name" value="Peptidase_C48_C"/>
</dbReference>
<name>A0AAJ0B2C8_9PEZI</name>
<protein>
    <recommendedName>
        <fullName evidence="6">Ubiquitin-like protease family profile domain-containing protein</fullName>
    </recommendedName>
</protein>
<evidence type="ECO:0000259" key="6">
    <source>
        <dbReference type="PROSITE" id="PS50600"/>
    </source>
</evidence>
<feature type="domain" description="Ubiquitin-like protease family profile" evidence="6">
    <location>
        <begin position="403"/>
        <end position="556"/>
    </location>
</feature>
<keyword evidence="8" id="KW-1185">Reference proteome</keyword>
<keyword evidence="4" id="KW-0175">Coiled coil</keyword>
<feature type="region of interest" description="Disordered" evidence="5">
    <location>
        <begin position="223"/>
        <end position="323"/>
    </location>
</feature>
<reference evidence="7" key="1">
    <citation type="submission" date="2023-06" db="EMBL/GenBank/DDBJ databases">
        <title>Genome-scale phylogeny and comparative genomics of the fungal order Sordariales.</title>
        <authorList>
            <consortium name="Lawrence Berkeley National Laboratory"/>
            <person name="Hensen N."/>
            <person name="Bonometti L."/>
            <person name="Westerberg I."/>
            <person name="Brannstrom I.O."/>
            <person name="Guillou S."/>
            <person name="Cros-Aarteil S."/>
            <person name="Calhoun S."/>
            <person name="Haridas S."/>
            <person name="Kuo A."/>
            <person name="Mondo S."/>
            <person name="Pangilinan J."/>
            <person name="Riley R."/>
            <person name="Labutti K."/>
            <person name="Andreopoulos B."/>
            <person name="Lipzen A."/>
            <person name="Chen C."/>
            <person name="Yanf M."/>
            <person name="Daum C."/>
            <person name="Ng V."/>
            <person name="Clum A."/>
            <person name="Steindorff A."/>
            <person name="Ohm R."/>
            <person name="Martin F."/>
            <person name="Silar P."/>
            <person name="Natvig D."/>
            <person name="Lalanne C."/>
            <person name="Gautier V."/>
            <person name="Ament-Velasquez S.L."/>
            <person name="Kruys A."/>
            <person name="Hutchinson M.I."/>
            <person name="Powell A.J."/>
            <person name="Barry K."/>
            <person name="Miller A.N."/>
            <person name="Grigoriev I.V."/>
            <person name="Debuchy R."/>
            <person name="Gladieux P."/>
            <person name="Thoren M.H."/>
            <person name="Johannesson H."/>
        </authorList>
    </citation>
    <scope>NUCLEOTIDE SEQUENCE</scope>
    <source>
        <strain evidence="7">PSN4</strain>
    </source>
</reference>
<dbReference type="Gene3D" id="3.40.395.10">
    <property type="entry name" value="Adenoviral Proteinase, Chain A"/>
    <property type="match status" value="1"/>
</dbReference>
<comment type="caution">
    <text evidence="7">The sequence shown here is derived from an EMBL/GenBank/DDBJ whole genome shotgun (WGS) entry which is preliminary data.</text>
</comment>
<dbReference type="EMBL" id="MU839856">
    <property type="protein sequence ID" value="KAK1749554.1"/>
    <property type="molecule type" value="Genomic_DNA"/>
</dbReference>
<dbReference type="GO" id="GO:0008234">
    <property type="term" value="F:cysteine-type peptidase activity"/>
    <property type="evidence" value="ECO:0007669"/>
    <property type="project" value="InterPro"/>
</dbReference>
<feature type="coiled-coil region" evidence="4">
    <location>
        <begin position="679"/>
        <end position="706"/>
    </location>
</feature>
<sequence length="765" mass="84739">MNSVGESSQRPKSSAGNVMRPTSDDASLRRAIDELRALAERLSSLDKEAEIQASNVYRDVVTAYRQTKPDQAFPLWLDANAPAAVLDRVLEAKFKRHFDGLKSFIRKAISEIVETWGRSVWFFYCRFGPRIASSRDCVERIRNLVNNRRDLSVDAIYNEILDARAERLGPERYTVLFDVEQDAVVVFRPMDIKTAIGRLSDDTFQSEYGAGISRAASYVNGGRLSADIPDDPMQSDGSGSDMEVVASQNNTPVESLPQEERSAPHKRRRVNSTHNPSRPSTPRPVDAIPPASSPFSLEGGRSIIDCDTTFGDALRPGTPSAVPQDRWEHVAARHPDGNSLDISELGPPEIVESPHAATFQTDPDTPAAPVPKHQVSQVASQVSSKHALGQGRVPYDNLENLEDVIRPEDRARFFGRSTAGWFNDAIMNLVAEMLVTVDSRAHTLSSGLLGRPVNSSNIKDRFLNEDAIIFLTANIDGNHWVLLEVDVQLKTVSVFDSSSPSVLQPCADTIARHFVSTWLPPTRNKPDDWTFVATICPHQPNTTDCGPFALGCLCYRISGLKVPDRFNASVLRAFFSVLCSDDNASLWESLPHDVKSRPEPRGCDVSLPHELPTLQDLSGQSLRALDAVVQQMEDMTDSVRSAVAAFRDEQEEAMLGLIGDIEAWTRIIRDLSDKATTSAQDLRRSLKAQSADVKELERMATAAQRLSVTRGSAYLGHARADLVLAQAVQRYTVFRQKRLWQLLSRLERLRPAEAIFGLQSAMDDM</sequence>
<keyword evidence="3" id="KW-0378">Hydrolase</keyword>
<dbReference type="PROSITE" id="PS50600">
    <property type="entry name" value="ULP_PROTEASE"/>
    <property type="match status" value="1"/>
</dbReference>
<dbReference type="Proteomes" id="UP001239445">
    <property type="component" value="Unassembled WGS sequence"/>
</dbReference>
<accession>A0AAJ0B2C8</accession>
<organism evidence="7 8">
    <name type="scientific">Echria macrotheca</name>
    <dbReference type="NCBI Taxonomy" id="438768"/>
    <lineage>
        <taxon>Eukaryota</taxon>
        <taxon>Fungi</taxon>
        <taxon>Dikarya</taxon>
        <taxon>Ascomycota</taxon>
        <taxon>Pezizomycotina</taxon>
        <taxon>Sordariomycetes</taxon>
        <taxon>Sordariomycetidae</taxon>
        <taxon>Sordariales</taxon>
        <taxon>Schizotheciaceae</taxon>
        <taxon>Echria</taxon>
    </lineage>
</organism>
<feature type="compositionally biased region" description="Polar residues" evidence="5">
    <location>
        <begin position="1"/>
        <end position="16"/>
    </location>
</feature>
<feature type="region of interest" description="Disordered" evidence="5">
    <location>
        <begin position="1"/>
        <end position="25"/>
    </location>
</feature>
<dbReference type="GO" id="GO:0019783">
    <property type="term" value="F:ubiquitin-like protein peptidase activity"/>
    <property type="evidence" value="ECO:0007669"/>
    <property type="project" value="UniProtKB-ARBA"/>
</dbReference>